<dbReference type="InterPro" id="IPR011990">
    <property type="entry name" value="TPR-like_helical_dom_sf"/>
</dbReference>
<sequence length="118" mass="13387">MNGLEANDLQLNLADLYIQLGEYQHAAKIIASIRPLTFQSILEIVKLALVKNDSEAALTYCDRLAKVSNTVDEKILATMLKCKCLLLRKEARKALNILQNTMAHFENDETTTEIVRFY</sequence>
<name>A0A183HTV0_9BILA</name>
<evidence type="ECO:0000313" key="3">
    <source>
        <dbReference type="WBParaSite" id="OFLC_0001091201-mRNA-1"/>
    </source>
</evidence>
<protein>
    <submittedName>
        <fullName evidence="3">TPR_REGION domain-containing protein</fullName>
    </submittedName>
</protein>
<accession>A0A183HTV0</accession>
<dbReference type="STRING" id="387005.A0A183HTV0"/>
<proteinExistence type="predicted"/>
<dbReference type="SUPFAM" id="SSF48452">
    <property type="entry name" value="TPR-like"/>
    <property type="match status" value="1"/>
</dbReference>
<gene>
    <name evidence="1" type="ORF">OFLC_LOCUS10910</name>
</gene>
<organism evidence="3">
    <name type="scientific">Onchocerca flexuosa</name>
    <dbReference type="NCBI Taxonomy" id="387005"/>
    <lineage>
        <taxon>Eukaryota</taxon>
        <taxon>Metazoa</taxon>
        <taxon>Ecdysozoa</taxon>
        <taxon>Nematoda</taxon>
        <taxon>Chromadorea</taxon>
        <taxon>Rhabditida</taxon>
        <taxon>Spirurina</taxon>
        <taxon>Spiruromorpha</taxon>
        <taxon>Filarioidea</taxon>
        <taxon>Onchocercidae</taxon>
        <taxon>Onchocerca</taxon>
    </lineage>
</organism>
<dbReference type="Proteomes" id="UP000267606">
    <property type="component" value="Unassembled WGS sequence"/>
</dbReference>
<evidence type="ECO:0000313" key="2">
    <source>
        <dbReference type="Proteomes" id="UP000267606"/>
    </source>
</evidence>
<reference evidence="1 2" key="2">
    <citation type="submission" date="2018-11" db="EMBL/GenBank/DDBJ databases">
        <authorList>
            <consortium name="Pathogen Informatics"/>
        </authorList>
    </citation>
    <scope>NUCLEOTIDE SEQUENCE [LARGE SCALE GENOMIC DNA]</scope>
</reference>
<dbReference type="AlphaFoldDB" id="A0A183HTV0"/>
<keyword evidence="2" id="KW-1185">Reference proteome</keyword>
<dbReference type="WBParaSite" id="OFLC_0001091201-mRNA-1">
    <property type="protein sequence ID" value="OFLC_0001091201-mRNA-1"/>
    <property type="gene ID" value="OFLC_0001091201"/>
</dbReference>
<dbReference type="EMBL" id="UZAJ01015118">
    <property type="protein sequence ID" value="VDO72327.1"/>
    <property type="molecule type" value="Genomic_DNA"/>
</dbReference>
<reference evidence="3" key="1">
    <citation type="submission" date="2016-06" db="UniProtKB">
        <authorList>
            <consortium name="WormBaseParasite"/>
        </authorList>
    </citation>
    <scope>IDENTIFICATION</scope>
</reference>
<evidence type="ECO:0000313" key="1">
    <source>
        <dbReference type="EMBL" id="VDO72327.1"/>
    </source>
</evidence>